<dbReference type="EMBL" id="AP022601">
    <property type="protein sequence ID" value="BBY92742.1"/>
    <property type="molecule type" value="Genomic_DNA"/>
</dbReference>
<protein>
    <recommendedName>
        <fullName evidence="3">DUF2505 domain-containing protein</fullName>
    </recommendedName>
</protein>
<name>A0A9W4FF30_9MYCO</name>
<dbReference type="InterPro" id="IPR019639">
    <property type="entry name" value="DUF2505"/>
</dbReference>
<evidence type="ECO:0008006" key="3">
    <source>
        <dbReference type="Google" id="ProtNLM"/>
    </source>
</evidence>
<dbReference type="Proteomes" id="UP000465785">
    <property type="component" value="Chromosome"/>
</dbReference>
<dbReference type="Pfam" id="PF10698">
    <property type="entry name" value="DUF2505"/>
    <property type="match status" value="1"/>
</dbReference>
<reference evidence="1 2" key="1">
    <citation type="journal article" date="2019" name="Emerg. Microbes Infect.">
        <title>Comprehensive subspecies identification of 175 nontuberculous mycobacteria species based on 7547 genomic profiles.</title>
        <authorList>
            <person name="Matsumoto Y."/>
            <person name="Kinjo T."/>
            <person name="Motooka D."/>
            <person name="Nabeya D."/>
            <person name="Jung N."/>
            <person name="Uechi K."/>
            <person name="Horii T."/>
            <person name="Iida T."/>
            <person name="Fujita J."/>
            <person name="Nakamura S."/>
        </authorList>
    </citation>
    <scope>NUCLEOTIDE SEQUENCE [LARGE SCALE GENOMIC DNA]</scope>
    <source>
        <strain evidence="1 2">JCM 6399</strain>
    </source>
</reference>
<evidence type="ECO:0000313" key="1">
    <source>
        <dbReference type="EMBL" id="BBY92742.1"/>
    </source>
</evidence>
<gene>
    <name evidence="1" type="ORF">MGALJ_24110</name>
</gene>
<keyword evidence="2" id="KW-1185">Reference proteome</keyword>
<dbReference type="AlphaFoldDB" id="A0A9W4FF30"/>
<dbReference type="KEGG" id="mgau:MGALJ_24110"/>
<organism evidence="1 2">
    <name type="scientific">Mycobacterium gallinarum</name>
    <dbReference type="NCBI Taxonomy" id="39689"/>
    <lineage>
        <taxon>Bacteria</taxon>
        <taxon>Bacillati</taxon>
        <taxon>Actinomycetota</taxon>
        <taxon>Actinomycetes</taxon>
        <taxon>Mycobacteriales</taxon>
        <taxon>Mycobacteriaceae</taxon>
        <taxon>Mycobacterium</taxon>
    </lineage>
</organism>
<evidence type="ECO:0000313" key="2">
    <source>
        <dbReference type="Proteomes" id="UP000465785"/>
    </source>
</evidence>
<dbReference type="RefSeq" id="WP_163729793.1">
    <property type="nucleotide sequence ID" value="NZ_AP022601.1"/>
</dbReference>
<sequence>MPRSVDFCVKSPASVEQIHSAFSDENYWQTRLAEFGGFGTLDSLVIDSDRAATVVIIQKLRHEGLPKIVARFFPRDWKVVQKETWRPIGDGLVRGEIDIASHGAPGSGSGVALLAPTESGSRLDCNATVEFRVPLVGGKIESMIGHMLSQQFNIIERFTTKWITEQA</sequence>
<accession>A0A9W4FF30</accession>
<proteinExistence type="predicted"/>